<gene>
    <name evidence="2" type="ORF">Golax_025737</name>
</gene>
<dbReference type="EMBL" id="JABEZV010439077">
    <property type="protein sequence ID" value="MBA0729677.1"/>
    <property type="molecule type" value="Genomic_DNA"/>
</dbReference>
<dbReference type="AlphaFoldDB" id="A0A7J9B004"/>
<reference evidence="2 3" key="1">
    <citation type="journal article" date="2019" name="Genome Biol. Evol.">
        <title>Insights into the evolution of the New World diploid cottons (Gossypium, subgenus Houzingenia) based on genome sequencing.</title>
        <authorList>
            <person name="Grover C.E."/>
            <person name="Arick M.A. 2nd"/>
            <person name="Thrash A."/>
            <person name="Conover J.L."/>
            <person name="Sanders W.S."/>
            <person name="Peterson D.G."/>
            <person name="Frelichowski J.E."/>
            <person name="Scheffler J.A."/>
            <person name="Scheffler B.E."/>
            <person name="Wendel J.F."/>
        </authorList>
    </citation>
    <scope>NUCLEOTIDE SEQUENCE [LARGE SCALE GENOMIC DNA]</scope>
    <source>
        <strain evidence="2">4</strain>
        <tissue evidence="2">Leaf</tissue>
    </source>
</reference>
<dbReference type="Proteomes" id="UP000593574">
    <property type="component" value="Unassembled WGS sequence"/>
</dbReference>
<keyword evidence="1" id="KW-0175">Coiled coil</keyword>
<comment type="caution">
    <text evidence="2">The sequence shown here is derived from an EMBL/GenBank/DDBJ whole genome shotgun (WGS) entry which is preliminary data.</text>
</comment>
<evidence type="ECO:0000256" key="1">
    <source>
        <dbReference type="SAM" id="Coils"/>
    </source>
</evidence>
<keyword evidence="3" id="KW-1185">Reference proteome</keyword>
<organism evidence="2 3">
    <name type="scientific">Gossypium laxum</name>
    <dbReference type="NCBI Taxonomy" id="34288"/>
    <lineage>
        <taxon>Eukaryota</taxon>
        <taxon>Viridiplantae</taxon>
        <taxon>Streptophyta</taxon>
        <taxon>Embryophyta</taxon>
        <taxon>Tracheophyta</taxon>
        <taxon>Spermatophyta</taxon>
        <taxon>Magnoliopsida</taxon>
        <taxon>eudicotyledons</taxon>
        <taxon>Gunneridae</taxon>
        <taxon>Pentapetalae</taxon>
        <taxon>rosids</taxon>
        <taxon>malvids</taxon>
        <taxon>Malvales</taxon>
        <taxon>Malvaceae</taxon>
        <taxon>Malvoideae</taxon>
        <taxon>Gossypium</taxon>
    </lineage>
</organism>
<accession>A0A7J9B004</accession>
<evidence type="ECO:0000313" key="2">
    <source>
        <dbReference type="EMBL" id="MBA0729677.1"/>
    </source>
</evidence>
<feature type="coiled-coil region" evidence="1">
    <location>
        <begin position="44"/>
        <end position="167"/>
    </location>
</feature>
<evidence type="ECO:0000313" key="3">
    <source>
        <dbReference type="Proteomes" id="UP000593574"/>
    </source>
</evidence>
<protein>
    <submittedName>
        <fullName evidence="2">Uncharacterized protein</fullName>
    </submittedName>
</protein>
<dbReference type="PANTHER" id="PTHR48200">
    <property type="entry name" value="PROTEIN, PUTATIVE-RELATED"/>
    <property type="match status" value="1"/>
</dbReference>
<dbReference type="PANTHER" id="PTHR48200:SF1">
    <property type="entry name" value="AMINOTRANSFERASE-LIKE PLANT MOBILE DOMAIN-CONTAINING PROTEIN"/>
    <property type="match status" value="1"/>
</dbReference>
<sequence length="265" mass="31668">MKTPEYSEWWVKKINNNISGPSQENSQSIEEHLRVVPFELEIIKQDFERRNAELEKKIEQIEEEKTNLRLDVDVQKLEADKLRKGKNKAEEELDSLKMDYKKLHLSMRTTGLEKNLEQWRVEIREERDKSDWIEEIKSKIEGLEAVLQSCEVRIEHLETKKGRQNEQLHYFQNQVRNRDHVMGEAVVQIREKERIKERALWLMLKRKVMMDPYILQADASRSMNYQARLGSSPENNPVNPVIPDFDKAVEKEKVKEELPKQFEER</sequence>
<proteinExistence type="predicted"/>
<name>A0A7J9B004_9ROSI</name>